<dbReference type="InterPro" id="IPR036817">
    <property type="entry name" value="Transthyretin/HIU_hydrolase_sf"/>
</dbReference>
<sequence>MSVGITSHVLDIHSGRPAGNVKIELFRIQKSGAALLHSDYTNKDGRLPAPMLSGGDFTTGTYEILFHVGDYFRSQGVELPEPAFLEQVPVRFGIANAATHYHVPLLIAPWGYNTYRGS</sequence>
<keyword evidence="5 7" id="KW-0659">Purine metabolism</keyword>
<protein>
    <recommendedName>
        <fullName evidence="7">5-hydroxyisourate hydrolase</fullName>
        <shortName evidence="7">HIU hydrolase</shortName>
        <shortName evidence="7">HIUHase</shortName>
        <ecNumber evidence="7">3.5.2.17</ecNumber>
    </recommendedName>
</protein>
<dbReference type="GO" id="GO:0033971">
    <property type="term" value="F:hydroxyisourate hydrolase activity"/>
    <property type="evidence" value="ECO:0007669"/>
    <property type="project" value="UniProtKB-EC"/>
</dbReference>
<evidence type="ECO:0000259" key="8">
    <source>
        <dbReference type="Pfam" id="PF00576"/>
    </source>
</evidence>
<dbReference type="GO" id="GO:0006144">
    <property type="term" value="P:purine nucleobase metabolic process"/>
    <property type="evidence" value="ECO:0007669"/>
    <property type="project" value="UniProtKB-KW"/>
</dbReference>
<dbReference type="NCBIfam" id="TIGR02962">
    <property type="entry name" value="hdxy_isourate"/>
    <property type="match status" value="1"/>
</dbReference>
<comment type="catalytic activity">
    <reaction evidence="1 7">
        <text>5-hydroxyisourate + H2O = 5-hydroxy-2-oxo-4-ureido-2,5-dihydro-1H-imidazole-5-carboxylate + H(+)</text>
        <dbReference type="Rhea" id="RHEA:23736"/>
        <dbReference type="ChEBI" id="CHEBI:15377"/>
        <dbReference type="ChEBI" id="CHEBI:15378"/>
        <dbReference type="ChEBI" id="CHEBI:18072"/>
        <dbReference type="ChEBI" id="CHEBI:58639"/>
        <dbReference type="EC" id="3.5.2.17"/>
    </reaction>
</comment>
<dbReference type="InterPro" id="IPR023418">
    <property type="entry name" value="Thyroxine_BS"/>
</dbReference>
<evidence type="ECO:0000256" key="3">
    <source>
        <dbReference type="ARBA" id="ARBA00009850"/>
    </source>
</evidence>
<dbReference type="InterPro" id="IPR023416">
    <property type="entry name" value="Transthyretin/HIU_hydrolase_d"/>
</dbReference>
<dbReference type="KEGG" id="proo:MJB10_02605"/>
<dbReference type="PANTHER" id="PTHR10395">
    <property type="entry name" value="URICASE AND TRANSTHYRETIN-RELATED"/>
    <property type="match status" value="1"/>
</dbReference>
<comment type="subunit">
    <text evidence="4 7">Homotetramer.</text>
</comment>
<dbReference type="Gene3D" id="2.60.40.180">
    <property type="entry name" value="Transthyretin/hydroxyisourate hydrolase domain"/>
    <property type="match status" value="1"/>
</dbReference>
<organism evidence="9 10">
    <name type="scientific">Paenibacillus roseopurpureus</name>
    <dbReference type="NCBI Taxonomy" id="2918901"/>
    <lineage>
        <taxon>Bacteria</taxon>
        <taxon>Bacillati</taxon>
        <taxon>Bacillota</taxon>
        <taxon>Bacilli</taxon>
        <taxon>Bacillales</taxon>
        <taxon>Paenibacillaceae</taxon>
        <taxon>Paenibacillus</taxon>
    </lineage>
</organism>
<dbReference type="AlphaFoldDB" id="A0AA96LNK9"/>
<evidence type="ECO:0000256" key="7">
    <source>
        <dbReference type="RuleBase" id="RU361270"/>
    </source>
</evidence>
<dbReference type="EMBL" id="CP130319">
    <property type="protein sequence ID" value="WNR45060.1"/>
    <property type="molecule type" value="Genomic_DNA"/>
</dbReference>
<evidence type="ECO:0000256" key="5">
    <source>
        <dbReference type="ARBA" id="ARBA00022631"/>
    </source>
</evidence>
<accession>A0AA96LNK9</accession>
<feature type="domain" description="Transthyretin/hydroxyisourate hydrolase" evidence="8">
    <location>
        <begin position="5"/>
        <end position="117"/>
    </location>
</feature>
<comment type="similarity">
    <text evidence="3 7">Belongs to the transthyretin family. 5-hydroxyisourate hydrolase subfamily.</text>
</comment>
<comment type="function">
    <text evidence="2">Catalyzes the hydrolysis of 5-hydroxyisourate (HIU) to 2-oxo-4-hydroxy-4-carboxy-5-ureidoimidazoline (OHCU).</text>
</comment>
<dbReference type="PANTHER" id="PTHR10395:SF7">
    <property type="entry name" value="5-HYDROXYISOURATE HYDROLASE"/>
    <property type="match status" value="1"/>
</dbReference>
<dbReference type="EC" id="3.5.2.17" evidence="7"/>
<dbReference type="RefSeq" id="WP_314801475.1">
    <property type="nucleotide sequence ID" value="NZ_CP130319.1"/>
</dbReference>
<evidence type="ECO:0000256" key="4">
    <source>
        <dbReference type="ARBA" id="ARBA00011881"/>
    </source>
</evidence>
<name>A0AA96LNK9_9BACL</name>
<reference evidence="9" key="1">
    <citation type="submission" date="2022-02" db="EMBL/GenBank/DDBJ databases">
        <title>Paenibacillus sp. MBLB1832 Whole Genome Shotgun Sequencing.</title>
        <authorList>
            <person name="Hwang C.Y."/>
            <person name="Cho E.-S."/>
            <person name="Seo M.-J."/>
        </authorList>
    </citation>
    <scope>NUCLEOTIDE SEQUENCE</scope>
    <source>
        <strain evidence="9">MBLB1832</strain>
    </source>
</reference>
<dbReference type="SUPFAM" id="SSF49472">
    <property type="entry name" value="Transthyretin (synonym: prealbumin)"/>
    <property type="match status" value="1"/>
</dbReference>
<keyword evidence="10" id="KW-1185">Reference proteome</keyword>
<dbReference type="FunFam" id="2.60.40.180:FF:000005">
    <property type="entry name" value="5-hydroxyisourate hydrolase"/>
    <property type="match status" value="1"/>
</dbReference>
<evidence type="ECO:0000313" key="10">
    <source>
        <dbReference type="Proteomes" id="UP001304650"/>
    </source>
</evidence>
<dbReference type="Pfam" id="PF00576">
    <property type="entry name" value="Transthyretin"/>
    <property type="match status" value="1"/>
</dbReference>
<proteinExistence type="inferred from homology"/>
<dbReference type="CDD" id="cd05822">
    <property type="entry name" value="TLP_HIUase"/>
    <property type="match status" value="1"/>
</dbReference>
<evidence type="ECO:0000256" key="2">
    <source>
        <dbReference type="ARBA" id="ARBA00002704"/>
    </source>
</evidence>
<dbReference type="PROSITE" id="PS00768">
    <property type="entry name" value="TRANSTHYRETIN_1"/>
    <property type="match status" value="1"/>
</dbReference>
<keyword evidence="6 7" id="KW-0378">Hydrolase</keyword>
<gene>
    <name evidence="9" type="primary">uraH</name>
    <name evidence="9" type="ORF">MJB10_02605</name>
</gene>
<dbReference type="InterPro" id="IPR014306">
    <property type="entry name" value="Hydroxyisourate_hydrolase"/>
</dbReference>
<evidence type="ECO:0000313" key="9">
    <source>
        <dbReference type="EMBL" id="WNR45060.1"/>
    </source>
</evidence>
<dbReference type="Proteomes" id="UP001304650">
    <property type="component" value="Chromosome"/>
</dbReference>
<evidence type="ECO:0000256" key="6">
    <source>
        <dbReference type="ARBA" id="ARBA00022801"/>
    </source>
</evidence>
<evidence type="ECO:0000256" key="1">
    <source>
        <dbReference type="ARBA" id="ARBA00001043"/>
    </source>
</evidence>